<feature type="region of interest" description="Disordered" evidence="1">
    <location>
        <begin position="923"/>
        <end position="949"/>
    </location>
</feature>
<dbReference type="InterPro" id="IPR000210">
    <property type="entry name" value="BTB/POZ_dom"/>
</dbReference>
<feature type="domain" description="BTB" evidence="2">
    <location>
        <begin position="156"/>
        <end position="225"/>
    </location>
</feature>
<evidence type="ECO:0000259" key="2">
    <source>
        <dbReference type="PROSITE" id="PS50097"/>
    </source>
</evidence>
<dbReference type="EMBL" id="CAEY01000718">
    <property type="status" value="NOT_ANNOTATED_CDS"/>
    <property type="molecule type" value="Genomic_DNA"/>
</dbReference>
<proteinExistence type="predicted"/>
<organism evidence="3 4">
    <name type="scientific">Tetranychus urticae</name>
    <name type="common">Two-spotted spider mite</name>
    <dbReference type="NCBI Taxonomy" id="32264"/>
    <lineage>
        <taxon>Eukaryota</taxon>
        <taxon>Metazoa</taxon>
        <taxon>Ecdysozoa</taxon>
        <taxon>Arthropoda</taxon>
        <taxon>Chelicerata</taxon>
        <taxon>Arachnida</taxon>
        <taxon>Acari</taxon>
        <taxon>Acariformes</taxon>
        <taxon>Trombidiformes</taxon>
        <taxon>Prostigmata</taxon>
        <taxon>Eleutherengona</taxon>
        <taxon>Raphignathae</taxon>
        <taxon>Tetranychoidea</taxon>
        <taxon>Tetranychidae</taxon>
        <taxon>Tetranychus</taxon>
    </lineage>
</organism>
<evidence type="ECO:0000313" key="3">
    <source>
        <dbReference type="EnsemblMetazoa" id="tetur27g02020.1"/>
    </source>
</evidence>
<dbReference type="Gene3D" id="1.25.40.420">
    <property type="match status" value="1"/>
</dbReference>
<dbReference type="CDD" id="cd18489">
    <property type="entry name" value="BACK_BTBD7"/>
    <property type="match status" value="1"/>
</dbReference>
<dbReference type="AlphaFoldDB" id="T1KYV3"/>
<dbReference type="InterPro" id="IPR042345">
    <property type="entry name" value="Btbd7"/>
</dbReference>
<dbReference type="SMART" id="SM00875">
    <property type="entry name" value="BACK"/>
    <property type="match status" value="1"/>
</dbReference>
<dbReference type="PROSITE" id="PS50097">
    <property type="entry name" value="BTB"/>
    <property type="match status" value="1"/>
</dbReference>
<feature type="compositionally biased region" description="Basic and acidic residues" evidence="1">
    <location>
        <begin position="939"/>
        <end position="949"/>
    </location>
</feature>
<reference evidence="4" key="1">
    <citation type="submission" date="2011-08" db="EMBL/GenBank/DDBJ databases">
        <authorList>
            <person name="Rombauts S."/>
        </authorList>
    </citation>
    <scope>NUCLEOTIDE SEQUENCE</scope>
    <source>
        <strain evidence="4">London</strain>
    </source>
</reference>
<protein>
    <recommendedName>
        <fullName evidence="2">BTB domain-containing protein</fullName>
    </recommendedName>
</protein>
<accession>T1KYV3</accession>
<dbReference type="GO" id="GO:0061138">
    <property type="term" value="P:morphogenesis of a branching epithelium"/>
    <property type="evidence" value="ECO:0007669"/>
    <property type="project" value="InterPro"/>
</dbReference>
<dbReference type="InterPro" id="IPR011333">
    <property type="entry name" value="SKP1/BTB/POZ_sf"/>
</dbReference>
<dbReference type="STRING" id="32264.T1KYV3"/>
<dbReference type="PANTHER" id="PTHR16064:SF3">
    <property type="entry name" value="BTB_POZ DOMAIN-CONTAINING PROTEIN 7"/>
    <property type="match status" value="1"/>
</dbReference>
<sequence length="949" mass="106051">MGIHHLLHLWLTKPTLHLPQSASVPSNALVISNSASCASSSSSSSIMGSAISCSDSRLSNDCGSIVVKKRRNLTTFATLRKKLGCKARRTSKSFDHAQVIKAFISTWSNRDIAQLVHGYEITNLLKDLHIQAELARPSASTVAQDLTDLFDCNYVADAYLLFKGHTFPVHKAIVCVRCPLFRELMGKINDFGTQIPVNLDVPGLRPDFFMDLLRYLYSGEFYTSYSSTNSLPISTYDSILVKLSDQAPNSLEHDLKHLLETGLYSDAILVFSSPNIQSTSIANEVGSSNTLGSSFTSSSSTGNNNNHLYGYANFGTVKKCKNCSEQTEFSCHCAILASRSTFFRNVISRHQKRFTDALTEAGATSINLANQKIRIVIDESIIPRRFARILLNCIYRDSTDLINLLPGCVCQCTQSNDLGQSSRLHSSNLTSKSSASYIKELMELYEIGRFLELDSLIQACEDLLVDSLSVYNLISILKWSGQPHGSDWVKRQALCFIREEFSLIISSPVLCQLEIEHLKEIISSDYLQASELEVLQAVIKWGEDKLIKRMEEREPNVISQTGHSLRHGLRKKELNDEELRDIIAELMPYVRIGHILPLDSETLTNAIKRGLISTLPPYMLEEDSIAPHPRGVPCWIHERSQGSFIRPRYFTPYVEEARNYLESRLARINDPNGINMRAPLPKTSNSSSSTPVPDALYMTASGETEAASISITNNLDQFATYSNPSNYQEIYSRLNQLPVIEERILLLMKQRVEELDRYLSSSRNLSIIPNKSSIINYIQLRVVREFGLPDAAVEVLDSSIASYVSYSTSDASASSTTSGNMASTAYNELKKTSLPPLQPNQNFIYEGTSCVLGSDKDVYGYSQDVTYETSSDYYTPLSESYLSNYSLNSEHLVSSVNQLSDITPDIAMTTNAFADLHLMRKSTESLSHQPNIPPRRTRSNRDWRSESKS</sequence>
<dbReference type="InterPro" id="IPR047936">
    <property type="entry name" value="BTBD7_BACK"/>
</dbReference>
<dbReference type="SMART" id="SM00225">
    <property type="entry name" value="BTB"/>
    <property type="match status" value="2"/>
</dbReference>
<dbReference type="InterPro" id="IPR011705">
    <property type="entry name" value="BACK"/>
</dbReference>
<dbReference type="Proteomes" id="UP000015104">
    <property type="component" value="Unassembled WGS sequence"/>
</dbReference>
<dbReference type="EnsemblMetazoa" id="tetur27g02020.1">
    <property type="protein sequence ID" value="tetur27g02020.1"/>
    <property type="gene ID" value="tetur27g02020"/>
</dbReference>
<dbReference type="Gene3D" id="3.30.710.10">
    <property type="entry name" value="Potassium Channel Kv1.1, Chain A"/>
    <property type="match status" value="2"/>
</dbReference>
<dbReference type="SUPFAM" id="SSF54695">
    <property type="entry name" value="POZ domain"/>
    <property type="match status" value="2"/>
</dbReference>
<evidence type="ECO:0000313" key="4">
    <source>
        <dbReference type="Proteomes" id="UP000015104"/>
    </source>
</evidence>
<reference evidence="3" key="2">
    <citation type="submission" date="2015-06" db="UniProtKB">
        <authorList>
            <consortium name="EnsemblMetazoa"/>
        </authorList>
    </citation>
    <scope>IDENTIFICATION</scope>
</reference>
<dbReference type="Pfam" id="PF00651">
    <property type="entry name" value="BTB"/>
    <property type="match status" value="1"/>
</dbReference>
<dbReference type="PANTHER" id="PTHR16064">
    <property type="entry name" value="BTB POZ DOMAIN CONTAINING 7"/>
    <property type="match status" value="1"/>
</dbReference>
<keyword evidence="4" id="KW-1185">Reference proteome</keyword>
<evidence type="ECO:0000256" key="1">
    <source>
        <dbReference type="SAM" id="MobiDB-lite"/>
    </source>
</evidence>
<dbReference type="eggNOG" id="KOG2838">
    <property type="taxonomic scope" value="Eukaryota"/>
</dbReference>
<dbReference type="Pfam" id="PF07707">
    <property type="entry name" value="BACK"/>
    <property type="match status" value="1"/>
</dbReference>
<dbReference type="HOGENOM" id="CLU_007289_2_0_1"/>
<name>T1KYV3_TETUR</name>